<dbReference type="InterPro" id="IPR036779">
    <property type="entry name" value="LysM_dom_sf"/>
</dbReference>
<keyword evidence="3" id="KW-0378">Hydrolase</keyword>
<dbReference type="InterPro" id="IPR016047">
    <property type="entry name" value="M23ase_b-sheet_dom"/>
</dbReference>
<dbReference type="Proteomes" id="UP000244069">
    <property type="component" value="Unassembled WGS sequence"/>
</dbReference>
<accession>A0A2T6AV72</accession>
<dbReference type="GO" id="GO:0004222">
    <property type="term" value="F:metalloendopeptidase activity"/>
    <property type="evidence" value="ECO:0007669"/>
    <property type="project" value="TreeGrafter"/>
</dbReference>
<dbReference type="SUPFAM" id="SSF54106">
    <property type="entry name" value="LysM domain"/>
    <property type="match status" value="1"/>
</dbReference>
<dbReference type="EMBL" id="QBKN01000011">
    <property type="protein sequence ID" value="PTX47721.1"/>
    <property type="molecule type" value="Genomic_DNA"/>
</dbReference>
<evidence type="ECO:0000259" key="2">
    <source>
        <dbReference type="PROSITE" id="PS51782"/>
    </source>
</evidence>
<dbReference type="SUPFAM" id="SSF51261">
    <property type="entry name" value="Duplicated hybrid motif"/>
    <property type="match status" value="1"/>
</dbReference>
<organism evidence="3 4">
    <name type="scientific">Allosediminivita pacifica</name>
    <dbReference type="NCBI Taxonomy" id="1267769"/>
    <lineage>
        <taxon>Bacteria</taxon>
        <taxon>Pseudomonadati</taxon>
        <taxon>Pseudomonadota</taxon>
        <taxon>Alphaproteobacteria</taxon>
        <taxon>Rhodobacterales</taxon>
        <taxon>Paracoccaceae</taxon>
        <taxon>Allosediminivita</taxon>
    </lineage>
</organism>
<feature type="region of interest" description="Disordered" evidence="1">
    <location>
        <begin position="150"/>
        <end position="173"/>
    </location>
</feature>
<reference evidence="3 4" key="1">
    <citation type="submission" date="2018-04" db="EMBL/GenBank/DDBJ databases">
        <title>Genomic Encyclopedia of Archaeal and Bacterial Type Strains, Phase II (KMG-II): from individual species to whole genera.</title>
        <authorList>
            <person name="Goeker M."/>
        </authorList>
    </citation>
    <scope>NUCLEOTIDE SEQUENCE [LARGE SCALE GENOMIC DNA]</scope>
    <source>
        <strain evidence="3 4">DSM 29329</strain>
    </source>
</reference>
<dbReference type="Pfam" id="PF01476">
    <property type="entry name" value="LysM"/>
    <property type="match status" value="2"/>
</dbReference>
<keyword evidence="4" id="KW-1185">Reference proteome</keyword>
<dbReference type="PANTHER" id="PTHR21666">
    <property type="entry name" value="PEPTIDASE-RELATED"/>
    <property type="match status" value="1"/>
</dbReference>
<dbReference type="Gene3D" id="2.70.70.10">
    <property type="entry name" value="Glucose Permease (Domain IIA)"/>
    <property type="match status" value="1"/>
</dbReference>
<evidence type="ECO:0000313" key="4">
    <source>
        <dbReference type="Proteomes" id="UP000244069"/>
    </source>
</evidence>
<feature type="domain" description="LysM" evidence="2">
    <location>
        <begin position="174"/>
        <end position="218"/>
    </location>
</feature>
<feature type="compositionally biased region" description="Polar residues" evidence="1">
    <location>
        <begin position="223"/>
        <end position="236"/>
    </location>
</feature>
<name>A0A2T6AV72_9RHOB</name>
<evidence type="ECO:0000313" key="3">
    <source>
        <dbReference type="EMBL" id="PTX47721.1"/>
    </source>
</evidence>
<protein>
    <submittedName>
        <fullName evidence="3">Murein DD-endopeptidase MepM/ murein hydrolase activator NlpD</fullName>
    </submittedName>
</protein>
<dbReference type="InterPro" id="IPR050570">
    <property type="entry name" value="Cell_wall_metabolism_enzyme"/>
</dbReference>
<proteinExistence type="predicted"/>
<dbReference type="SMART" id="SM00257">
    <property type="entry name" value="LysM"/>
    <property type="match status" value="2"/>
</dbReference>
<dbReference type="PANTHER" id="PTHR21666:SF270">
    <property type="entry name" value="MUREIN HYDROLASE ACTIVATOR ENVC"/>
    <property type="match status" value="1"/>
</dbReference>
<dbReference type="RefSeq" id="WP_107976092.1">
    <property type="nucleotide sequence ID" value="NZ_BMEZ01000013.1"/>
</dbReference>
<dbReference type="PROSITE" id="PS51782">
    <property type="entry name" value="LYSM"/>
    <property type="match status" value="1"/>
</dbReference>
<gene>
    <name evidence="3" type="ORF">C8N44_11149</name>
</gene>
<feature type="region of interest" description="Disordered" evidence="1">
    <location>
        <begin position="222"/>
        <end position="302"/>
    </location>
</feature>
<sequence>MTVTGQATIPARTTTRMVSAIALVAALSACSGPLDLDVRGGLGGSVDTSDAAVNAVEPRPEPDSRGVISYSTYQVAVARRGDTVADVAARVGIPANELASYNGIQTGDSLRRGEIVALPSRVDEAAPGGTVSGPNSPAQVDVETLAGNAIDNAPASTPSQSQPASSQSGGVEPVRHRVARGETAFTIARLYNVSPRALAEWNALDEQFTIREGQYLLIPVASDEQSSTRSQATDETNAPGSQSATPPPPSSATPLPEDTSNDSGTSSSSQSSSSSTSSSSEPREPVADIGQDQAPASSGAMQMPVQGSIIREYAAGVNEGIDISASAGTQVKAAAGGSVAYLGRMSDGKLTVLIRHPDNVITVYKNLEATVQQGDTVSRGQTIGTVSEGDPSFVHFEVRNGMDSTDPMPYLR</sequence>
<dbReference type="CDD" id="cd12797">
    <property type="entry name" value="M23_peptidase"/>
    <property type="match status" value="1"/>
</dbReference>
<evidence type="ECO:0000256" key="1">
    <source>
        <dbReference type="SAM" id="MobiDB-lite"/>
    </source>
</evidence>
<feature type="compositionally biased region" description="Low complexity" evidence="1">
    <location>
        <begin position="153"/>
        <end position="168"/>
    </location>
</feature>
<dbReference type="CDD" id="cd00118">
    <property type="entry name" value="LysM"/>
    <property type="match status" value="1"/>
</dbReference>
<dbReference type="InterPro" id="IPR011055">
    <property type="entry name" value="Dup_hybrid_motif"/>
</dbReference>
<dbReference type="OrthoDB" id="9795421at2"/>
<dbReference type="AlphaFoldDB" id="A0A2T6AV72"/>
<feature type="compositionally biased region" description="Low complexity" evidence="1">
    <location>
        <begin position="252"/>
        <end position="280"/>
    </location>
</feature>
<dbReference type="Pfam" id="PF01551">
    <property type="entry name" value="Peptidase_M23"/>
    <property type="match status" value="1"/>
</dbReference>
<dbReference type="Gene3D" id="3.10.350.10">
    <property type="entry name" value="LysM domain"/>
    <property type="match status" value="2"/>
</dbReference>
<dbReference type="InterPro" id="IPR018392">
    <property type="entry name" value="LysM"/>
</dbReference>
<comment type="caution">
    <text evidence="3">The sequence shown here is derived from an EMBL/GenBank/DDBJ whole genome shotgun (WGS) entry which is preliminary data.</text>
</comment>